<evidence type="ECO:0000259" key="4">
    <source>
        <dbReference type="Pfam" id="PF00171"/>
    </source>
</evidence>
<dbReference type="Pfam" id="PF00171">
    <property type="entry name" value="Aldedh"/>
    <property type="match status" value="1"/>
</dbReference>
<name>A0ABU0CAJ2_9BRAD</name>
<evidence type="ECO:0000256" key="2">
    <source>
        <dbReference type="ARBA" id="ARBA00023002"/>
    </source>
</evidence>
<evidence type="ECO:0000313" key="6">
    <source>
        <dbReference type="Proteomes" id="UP001230253"/>
    </source>
</evidence>
<feature type="domain" description="Aldehyde dehydrogenase" evidence="4">
    <location>
        <begin position="16"/>
        <end position="478"/>
    </location>
</feature>
<accession>A0ABU0CAJ2</accession>
<gene>
    <name evidence="5" type="ORF">J2R99_003421</name>
</gene>
<dbReference type="Proteomes" id="UP001230253">
    <property type="component" value="Unassembled WGS sequence"/>
</dbReference>
<keyword evidence="2 5" id="KW-0560">Oxidoreductase</keyword>
<dbReference type="InterPro" id="IPR015590">
    <property type="entry name" value="Aldehyde_DH_dom"/>
</dbReference>
<dbReference type="InterPro" id="IPR016160">
    <property type="entry name" value="Ald_DH_CS_CYS"/>
</dbReference>
<reference evidence="5 6" key="1">
    <citation type="submission" date="2023-07" db="EMBL/GenBank/DDBJ databases">
        <title>Genomic Encyclopedia of Type Strains, Phase IV (KMG-IV): sequencing the most valuable type-strain genomes for metagenomic binning, comparative biology and taxonomic classification.</title>
        <authorList>
            <person name="Goeker M."/>
        </authorList>
    </citation>
    <scope>NUCLEOTIDE SEQUENCE [LARGE SCALE GENOMIC DNA]</scope>
    <source>
        <strain evidence="5 6">DSM 11549</strain>
    </source>
</reference>
<dbReference type="InterPro" id="IPR016161">
    <property type="entry name" value="Ald_DH/histidinol_DH"/>
</dbReference>
<dbReference type="PANTHER" id="PTHR43866:SF4">
    <property type="entry name" value="MALONATE-SEMIALDEHYDE DEHYDROGENASE"/>
    <property type="match status" value="1"/>
</dbReference>
<dbReference type="InterPro" id="IPR016162">
    <property type="entry name" value="Ald_DH_N"/>
</dbReference>
<dbReference type="CDD" id="cd07085">
    <property type="entry name" value="ALDH_F6_MMSDH"/>
    <property type="match status" value="1"/>
</dbReference>
<dbReference type="InterPro" id="IPR016163">
    <property type="entry name" value="Ald_DH_C"/>
</dbReference>
<keyword evidence="6" id="KW-1185">Reference proteome</keyword>
<dbReference type="NCBIfam" id="TIGR01722">
    <property type="entry name" value="MMSDH"/>
    <property type="match status" value="1"/>
</dbReference>
<protein>
    <recommendedName>
        <fullName evidence="1">methylmalonate-semialdehyde dehydrogenase (CoA acylating)</fullName>
        <ecNumber evidence="1">1.2.1.27</ecNumber>
    </recommendedName>
</protein>
<dbReference type="Gene3D" id="3.40.309.10">
    <property type="entry name" value="Aldehyde Dehydrogenase, Chain A, domain 2"/>
    <property type="match status" value="1"/>
</dbReference>
<dbReference type="Gene3D" id="3.40.605.10">
    <property type="entry name" value="Aldehyde Dehydrogenase, Chain A, domain 1"/>
    <property type="match status" value="1"/>
</dbReference>
<dbReference type="GO" id="GO:0004491">
    <property type="term" value="F:methylmalonate-semialdehyde dehydrogenase (acylating, NAD) activity"/>
    <property type="evidence" value="ECO:0007669"/>
    <property type="project" value="UniProtKB-EC"/>
</dbReference>
<dbReference type="GO" id="GO:0018478">
    <property type="term" value="F:malonate-semialdehyde dehydrogenase (acetylating) activity"/>
    <property type="evidence" value="ECO:0007669"/>
    <property type="project" value="UniProtKB-EC"/>
</dbReference>
<evidence type="ECO:0000256" key="3">
    <source>
        <dbReference type="ARBA" id="ARBA00023027"/>
    </source>
</evidence>
<keyword evidence="3" id="KW-0520">NAD</keyword>
<proteinExistence type="predicted"/>
<evidence type="ECO:0000313" key="5">
    <source>
        <dbReference type="EMBL" id="MDQ0327552.1"/>
    </source>
</evidence>
<dbReference type="SUPFAM" id="SSF53720">
    <property type="entry name" value="ALDH-like"/>
    <property type="match status" value="1"/>
</dbReference>
<dbReference type="PANTHER" id="PTHR43866">
    <property type="entry name" value="MALONATE-SEMIALDEHYDE DEHYDROGENASE"/>
    <property type="match status" value="1"/>
</dbReference>
<organism evidence="5 6">
    <name type="scientific">Rhodopseudomonas julia</name>
    <dbReference type="NCBI Taxonomy" id="200617"/>
    <lineage>
        <taxon>Bacteria</taxon>
        <taxon>Pseudomonadati</taxon>
        <taxon>Pseudomonadota</taxon>
        <taxon>Alphaproteobacteria</taxon>
        <taxon>Hyphomicrobiales</taxon>
        <taxon>Nitrobacteraceae</taxon>
        <taxon>Rhodopseudomonas</taxon>
    </lineage>
</organism>
<dbReference type="PROSITE" id="PS00070">
    <property type="entry name" value="ALDEHYDE_DEHYDR_CYS"/>
    <property type="match status" value="1"/>
</dbReference>
<dbReference type="RefSeq" id="WP_307155560.1">
    <property type="nucleotide sequence ID" value="NZ_JAUSUK010000002.1"/>
</dbReference>
<dbReference type="EMBL" id="JAUSUK010000002">
    <property type="protein sequence ID" value="MDQ0327552.1"/>
    <property type="molecule type" value="Genomic_DNA"/>
</dbReference>
<evidence type="ECO:0000256" key="1">
    <source>
        <dbReference type="ARBA" id="ARBA00013048"/>
    </source>
</evidence>
<dbReference type="EC" id="1.2.1.27" evidence="1"/>
<dbReference type="InterPro" id="IPR010061">
    <property type="entry name" value="MeMal-semiAld_DH"/>
</dbReference>
<sequence>MREIGHFIGGRNVAGKSGRTADVFLPMTGEVQAKVALASRAEMREAVENAKAAQPGWAAQNPQKRARVLMKFLELVHQEYDSLAELLAREHGKTVPDARGDIQRGLEVAEFACGIPHLMKGEFSENAGPGIDMYSMRQPLGVVAGITPFNFPAMIPMWKFAPAIACGNAFILKPSERDPGVPMRLAELMIEAGLPAGILNVVNGDKEAVDSILEDPDIKAIGFVGSSAIAEYIYGKGCASGKRVQCFGGAKNHMIVMPDADLDRAVDALIGAGYGSAGERCMAISVAVPVGEETADRLMEKLIPRVESLKIGLSTDPDADFGPLVTAEAVKKVRGYVDLGVEEGADLVVDGRGFTMQGYENGFYMGGCLFDRVTADMRIYKEEIFGPVLSVVRAKDYQEALDLPTKHEYGNGVAIFTRDGDAARDFASKVEVGMVGINVPIPVPLAYHTFGGWKRSGYGDLNQHGPDSIRFYTKTKTVTSRWPSGIKDGAEFIMPTMR</sequence>
<comment type="caution">
    <text evidence="5">The sequence shown here is derived from an EMBL/GenBank/DDBJ whole genome shotgun (WGS) entry which is preliminary data.</text>
</comment>